<keyword evidence="9" id="KW-0998">Cell outer membrane</keyword>
<dbReference type="EMBL" id="UINC01000554">
    <property type="protein sequence ID" value="SUZ57281.1"/>
    <property type="molecule type" value="Genomic_DNA"/>
</dbReference>
<evidence type="ECO:0000256" key="7">
    <source>
        <dbReference type="ARBA" id="ARBA00023077"/>
    </source>
</evidence>
<evidence type="ECO:0000313" key="12">
    <source>
        <dbReference type="EMBL" id="SUZ57281.1"/>
    </source>
</evidence>
<reference evidence="12" key="1">
    <citation type="submission" date="2018-05" db="EMBL/GenBank/DDBJ databases">
        <authorList>
            <person name="Lanie J.A."/>
            <person name="Ng W.-L."/>
            <person name="Kazmierczak K.M."/>
            <person name="Andrzejewski T.M."/>
            <person name="Davidsen T.M."/>
            <person name="Wayne K.J."/>
            <person name="Tettelin H."/>
            <person name="Glass J.I."/>
            <person name="Rusch D."/>
            <person name="Podicherti R."/>
            <person name="Tsui H.-C.T."/>
            <person name="Winkler M.E."/>
        </authorList>
    </citation>
    <scope>NUCLEOTIDE SEQUENCE</scope>
</reference>
<evidence type="ECO:0000259" key="10">
    <source>
        <dbReference type="Pfam" id="PF00593"/>
    </source>
</evidence>
<proteinExistence type="predicted"/>
<feature type="domain" description="TonB-dependent receptor-like beta-barrel" evidence="10">
    <location>
        <begin position="241"/>
        <end position="642"/>
    </location>
</feature>
<dbReference type="Pfam" id="PF07715">
    <property type="entry name" value="Plug"/>
    <property type="match status" value="1"/>
</dbReference>
<dbReference type="GO" id="GO:0006826">
    <property type="term" value="P:iron ion transport"/>
    <property type="evidence" value="ECO:0007669"/>
    <property type="project" value="UniProtKB-KW"/>
</dbReference>
<dbReference type="PANTHER" id="PTHR32552:SF81">
    <property type="entry name" value="TONB-DEPENDENT OUTER MEMBRANE RECEPTOR"/>
    <property type="match status" value="1"/>
</dbReference>
<evidence type="ECO:0000256" key="2">
    <source>
        <dbReference type="ARBA" id="ARBA00022448"/>
    </source>
</evidence>
<accession>A0A381NRS3</accession>
<evidence type="ECO:0008006" key="13">
    <source>
        <dbReference type="Google" id="ProtNLM"/>
    </source>
</evidence>
<keyword evidence="5" id="KW-0408">Iron</keyword>
<dbReference type="PROSITE" id="PS52016">
    <property type="entry name" value="TONB_DEPENDENT_REC_3"/>
    <property type="match status" value="1"/>
</dbReference>
<gene>
    <name evidence="12" type="ORF">METZ01_LOCUS10135</name>
</gene>
<keyword evidence="6" id="KW-0406">Ion transport</keyword>
<keyword evidence="8" id="KW-0472">Membrane</keyword>
<sequence length="685" mass="76647">MRTCGLALLALIACAVTGGEDDVPEIVVTAQLRDTALEHVPSSVTVLTENVIAQREAQHLEEIMAVSPNVNLSSGGSRARFIQIRGIGERGQFAEPLNSSVGVLVDGVDFSGAATAATLFDIQQVEILRGPQGTLYGANALAGLVNIVTNRPTPTFESNLKLTVGDYGMFGLGGTISNAVTDRSRFRIAVQQYSDDGFMVNEYLGRDDTNDHDELTVRAKLTTDLSESAQLDLTAGLIDIDNGYDAFSLDNNRITRSDQPGQDRQESTFVSAELRWEGNKPFDLIARFGVTNSDIDYGYDEDWTHIGFDPWEYSSTDRYRRDRSTMSGELRLVSSKSGPVFNDTTDWTFGVYSLDQNVDLRRDYTYLPIPYQSEFSVRRAALFGETRSDLGNGLQLILGLRFERHSADYSDTENVRFDPSDTMVGGRLALEYQWNPSTIVYTSLARGYKAGGFNTDGSLDADLRRYEPESLINLEVGLSRSWADETSFLRASVFRMARHDVQIASSLTRVRIDGSAEFIDYIGNAAEGSNIGVEMEVSTHLSNQLRLFANVGMLRTEYRDFVSASGENYSGRDQAHAPEHQYSAGVEFSIAQGWLVNYTLEGRDAFFFSDSHDEKSRAYNLSHLKIGYETDQWSLAVWGRNLGHKDYFVRGYYFGNDPRDYYTARAFTQLGEPRRYGITFRYHWR</sequence>
<evidence type="ECO:0000256" key="4">
    <source>
        <dbReference type="ARBA" id="ARBA00022692"/>
    </source>
</evidence>
<keyword evidence="7" id="KW-0798">TonB box</keyword>
<dbReference type="InterPro" id="IPR012910">
    <property type="entry name" value="Plug_dom"/>
</dbReference>
<dbReference type="SUPFAM" id="SSF56935">
    <property type="entry name" value="Porins"/>
    <property type="match status" value="1"/>
</dbReference>
<dbReference type="GO" id="GO:0009279">
    <property type="term" value="C:cell outer membrane"/>
    <property type="evidence" value="ECO:0007669"/>
    <property type="project" value="UniProtKB-SubCell"/>
</dbReference>
<dbReference type="InterPro" id="IPR036942">
    <property type="entry name" value="Beta-barrel_TonB_sf"/>
</dbReference>
<evidence type="ECO:0000256" key="1">
    <source>
        <dbReference type="ARBA" id="ARBA00004571"/>
    </source>
</evidence>
<dbReference type="Pfam" id="PF00593">
    <property type="entry name" value="TonB_dep_Rec_b-barrel"/>
    <property type="match status" value="1"/>
</dbReference>
<protein>
    <recommendedName>
        <fullName evidence="13">TonB-dependent receptor plug domain-containing protein</fullName>
    </recommendedName>
</protein>
<evidence type="ECO:0000256" key="5">
    <source>
        <dbReference type="ARBA" id="ARBA00023004"/>
    </source>
</evidence>
<dbReference type="AlphaFoldDB" id="A0A381NRS3"/>
<dbReference type="InterPro" id="IPR000531">
    <property type="entry name" value="Beta-barrel_TonB"/>
</dbReference>
<evidence type="ECO:0000256" key="8">
    <source>
        <dbReference type="ARBA" id="ARBA00023136"/>
    </source>
</evidence>
<keyword evidence="2" id="KW-0813">Transport</keyword>
<evidence type="ECO:0000256" key="9">
    <source>
        <dbReference type="ARBA" id="ARBA00023237"/>
    </source>
</evidence>
<evidence type="ECO:0000256" key="3">
    <source>
        <dbReference type="ARBA" id="ARBA00022496"/>
    </source>
</evidence>
<evidence type="ECO:0000259" key="11">
    <source>
        <dbReference type="Pfam" id="PF07715"/>
    </source>
</evidence>
<dbReference type="PANTHER" id="PTHR32552">
    <property type="entry name" value="FERRICHROME IRON RECEPTOR-RELATED"/>
    <property type="match status" value="1"/>
</dbReference>
<organism evidence="12">
    <name type="scientific">marine metagenome</name>
    <dbReference type="NCBI Taxonomy" id="408172"/>
    <lineage>
        <taxon>unclassified sequences</taxon>
        <taxon>metagenomes</taxon>
        <taxon>ecological metagenomes</taxon>
    </lineage>
</organism>
<keyword evidence="3" id="KW-0410">Iron transport</keyword>
<dbReference type="Gene3D" id="2.40.170.20">
    <property type="entry name" value="TonB-dependent receptor, beta-barrel domain"/>
    <property type="match status" value="1"/>
</dbReference>
<dbReference type="InterPro" id="IPR039426">
    <property type="entry name" value="TonB-dep_rcpt-like"/>
</dbReference>
<feature type="domain" description="TonB-dependent receptor plug" evidence="11">
    <location>
        <begin position="38"/>
        <end position="143"/>
    </location>
</feature>
<name>A0A381NRS3_9ZZZZ</name>
<comment type="subcellular location">
    <subcellularLocation>
        <location evidence="1">Cell outer membrane</location>
        <topology evidence="1">Multi-pass membrane protein</topology>
    </subcellularLocation>
</comment>
<evidence type="ECO:0000256" key="6">
    <source>
        <dbReference type="ARBA" id="ARBA00023065"/>
    </source>
</evidence>
<keyword evidence="4" id="KW-0812">Transmembrane</keyword>